<keyword evidence="3" id="KW-1185">Reference proteome</keyword>
<sequence length="435" mass="48348">MPRSNPHPPRSRTKPNLKFRSVRECTTIQCYSDKAYTCQSSLLILLNARFCCTLRLIHQSDSRRSIEVRRPRAARSIPFDDFLYRIGGRDPFPIQLGHLDTLEESLVAALRLLHAKGISFPVSAEQIELLRPLTSVPDSTAHPILFLPYNKRATWASDNLPPTWQADQLSDARLIFRIAKLLLRLSDLPSRPALLDLSSQHALATYLSRNPPSYHIDLCLGVAPVTAKLAYQIALALDLRNKGQESRDVLESFFGGPMPLPEPGQLARAPAVGLPRDETRDDAQPPVPVEKPDASNPMLERVMSVIPTRRSVIDLGPDRVGIDPYTPTMKMGPIASLTRRLVDHEPQLFQDFLNTIRSLHDFDLNALREDSGSYAPSPAGPWWCRSPGRASTSAGNEPAKAHGSTHGREEAIIIESMLKDVQDTLSSKRQTSSTS</sequence>
<protein>
    <submittedName>
        <fullName evidence="2">Uncharacterized protein</fullName>
    </submittedName>
</protein>
<name>A0ABY0GTL4_9PEZI</name>
<reference evidence="2 3" key="1">
    <citation type="submission" date="2018-06" db="EMBL/GenBank/DDBJ databases">
        <title>Complete Genomes of Monosporascus.</title>
        <authorList>
            <person name="Robinson A.J."/>
            <person name="Natvig D.O."/>
        </authorList>
    </citation>
    <scope>NUCLEOTIDE SEQUENCE [LARGE SCALE GENOMIC DNA]</scope>
    <source>
        <strain evidence="2 3">CBS 609.92</strain>
    </source>
</reference>
<dbReference type="Proteomes" id="UP000294003">
    <property type="component" value="Unassembled WGS sequence"/>
</dbReference>
<evidence type="ECO:0000256" key="1">
    <source>
        <dbReference type="SAM" id="MobiDB-lite"/>
    </source>
</evidence>
<feature type="region of interest" description="Disordered" evidence="1">
    <location>
        <begin position="373"/>
        <end position="410"/>
    </location>
</feature>
<proteinExistence type="predicted"/>
<evidence type="ECO:0000313" key="3">
    <source>
        <dbReference type="Proteomes" id="UP000294003"/>
    </source>
</evidence>
<dbReference type="EMBL" id="QJNS01000522">
    <property type="protein sequence ID" value="RYO76936.1"/>
    <property type="molecule type" value="Genomic_DNA"/>
</dbReference>
<accession>A0ABY0GTL4</accession>
<organism evidence="2 3">
    <name type="scientific">Monosporascus cannonballus</name>
    <dbReference type="NCBI Taxonomy" id="155416"/>
    <lineage>
        <taxon>Eukaryota</taxon>
        <taxon>Fungi</taxon>
        <taxon>Dikarya</taxon>
        <taxon>Ascomycota</taxon>
        <taxon>Pezizomycotina</taxon>
        <taxon>Sordariomycetes</taxon>
        <taxon>Xylariomycetidae</taxon>
        <taxon>Xylariales</taxon>
        <taxon>Xylariales incertae sedis</taxon>
        <taxon>Monosporascus</taxon>
    </lineage>
</organism>
<feature type="region of interest" description="Disordered" evidence="1">
    <location>
        <begin position="275"/>
        <end position="294"/>
    </location>
</feature>
<comment type="caution">
    <text evidence="2">The sequence shown here is derived from an EMBL/GenBank/DDBJ whole genome shotgun (WGS) entry which is preliminary data.</text>
</comment>
<evidence type="ECO:0000313" key="2">
    <source>
        <dbReference type="EMBL" id="RYO76936.1"/>
    </source>
</evidence>
<gene>
    <name evidence="2" type="ORF">DL762_009598</name>
</gene>